<dbReference type="Proteomes" id="UP001341840">
    <property type="component" value="Unassembled WGS sequence"/>
</dbReference>
<evidence type="ECO:0000256" key="1">
    <source>
        <dbReference type="SAM" id="MobiDB-lite"/>
    </source>
</evidence>
<gene>
    <name evidence="2" type="ORF">PIB30_112814</name>
</gene>
<sequence length="181" mass="19657">WVDKRAEDVNGAFLAELNRLQAERQALIEAGCPEPPPIDEGALWTRFAGGRKRGRIYGMGVVPCHQHPPLFPDDEDADTASAPDLRERVVMLNREISQQAEANARRVAALESTVQSQSQEVSDLRKAYADVYNLLTQMRSGGSSSATLSDLPPPPPPPPQTDPGTDQGTGSPQPDDDPDYV</sequence>
<evidence type="ECO:0000313" key="3">
    <source>
        <dbReference type="Proteomes" id="UP001341840"/>
    </source>
</evidence>
<protein>
    <submittedName>
        <fullName evidence="2">Uncharacterized protein</fullName>
    </submittedName>
</protein>
<name>A0ABU6Z2C4_9FABA</name>
<evidence type="ECO:0000313" key="2">
    <source>
        <dbReference type="EMBL" id="MED6215358.1"/>
    </source>
</evidence>
<comment type="caution">
    <text evidence="2">The sequence shown here is derived from an EMBL/GenBank/DDBJ whole genome shotgun (WGS) entry which is preliminary data.</text>
</comment>
<accession>A0ABU6Z2C4</accession>
<keyword evidence="3" id="KW-1185">Reference proteome</keyword>
<organism evidence="2 3">
    <name type="scientific">Stylosanthes scabra</name>
    <dbReference type="NCBI Taxonomy" id="79078"/>
    <lineage>
        <taxon>Eukaryota</taxon>
        <taxon>Viridiplantae</taxon>
        <taxon>Streptophyta</taxon>
        <taxon>Embryophyta</taxon>
        <taxon>Tracheophyta</taxon>
        <taxon>Spermatophyta</taxon>
        <taxon>Magnoliopsida</taxon>
        <taxon>eudicotyledons</taxon>
        <taxon>Gunneridae</taxon>
        <taxon>Pentapetalae</taxon>
        <taxon>rosids</taxon>
        <taxon>fabids</taxon>
        <taxon>Fabales</taxon>
        <taxon>Fabaceae</taxon>
        <taxon>Papilionoideae</taxon>
        <taxon>50 kb inversion clade</taxon>
        <taxon>dalbergioids sensu lato</taxon>
        <taxon>Dalbergieae</taxon>
        <taxon>Pterocarpus clade</taxon>
        <taxon>Stylosanthes</taxon>
    </lineage>
</organism>
<feature type="compositionally biased region" description="Low complexity" evidence="1">
    <location>
        <begin position="162"/>
        <end position="172"/>
    </location>
</feature>
<reference evidence="2 3" key="1">
    <citation type="journal article" date="2023" name="Plants (Basel)">
        <title>Bridging the Gap: Combining Genomics and Transcriptomics Approaches to Understand Stylosanthes scabra, an Orphan Legume from the Brazilian Caatinga.</title>
        <authorList>
            <person name="Ferreira-Neto J.R.C."/>
            <person name="da Silva M.D."/>
            <person name="Binneck E."/>
            <person name="de Melo N.F."/>
            <person name="da Silva R.H."/>
            <person name="de Melo A.L.T.M."/>
            <person name="Pandolfi V."/>
            <person name="Bustamante F.O."/>
            <person name="Brasileiro-Vidal A.C."/>
            <person name="Benko-Iseppon A.M."/>
        </authorList>
    </citation>
    <scope>NUCLEOTIDE SEQUENCE [LARGE SCALE GENOMIC DNA]</scope>
    <source>
        <tissue evidence="2">Leaves</tissue>
    </source>
</reference>
<feature type="compositionally biased region" description="Pro residues" evidence="1">
    <location>
        <begin position="151"/>
        <end position="161"/>
    </location>
</feature>
<proteinExistence type="predicted"/>
<feature type="region of interest" description="Disordered" evidence="1">
    <location>
        <begin position="139"/>
        <end position="181"/>
    </location>
</feature>
<feature type="non-terminal residue" evidence="2">
    <location>
        <position position="1"/>
    </location>
</feature>
<dbReference type="EMBL" id="JASCZI010250087">
    <property type="protein sequence ID" value="MED6215358.1"/>
    <property type="molecule type" value="Genomic_DNA"/>
</dbReference>